<gene>
    <name evidence="2" type="ORF">PGQ11_009947</name>
</gene>
<sequence>MDIVTFGDSGCAPSPKQPKPKPPKPDNDDASSAEQIDGAYREYLGTLTCPCGYGYYNDQEAWIPGNLVRAGKAPTREGVFLVQSPDSEGEDSSPQDDKAE</sequence>
<comment type="caution">
    <text evidence="2">The sequence shown here is derived from an EMBL/GenBank/DDBJ whole genome shotgun (WGS) entry which is preliminary data.</text>
</comment>
<dbReference type="Proteomes" id="UP001390339">
    <property type="component" value="Unassembled WGS sequence"/>
</dbReference>
<dbReference type="EMBL" id="JAPCWZ010000006">
    <property type="protein sequence ID" value="KAK8859213.1"/>
    <property type="molecule type" value="Genomic_DNA"/>
</dbReference>
<accession>A0ABR2I8Z5</accession>
<keyword evidence="3" id="KW-1185">Reference proteome</keyword>
<reference evidence="2 3" key="1">
    <citation type="journal article" date="2024" name="IMA Fungus">
        <title>Apiospora arundinis, a panoply of carbohydrate-active enzymes and secondary metabolites.</title>
        <authorList>
            <person name="Sorensen T."/>
            <person name="Petersen C."/>
            <person name="Muurmann A.T."/>
            <person name="Christiansen J.V."/>
            <person name="Brundto M.L."/>
            <person name="Overgaard C.K."/>
            <person name="Boysen A.T."/>
            <person name="Wollenberg R.D."/>
            <person name="Larsen T.O."/>
            <person name="Sorensen J.L."/>
            <person name="Nielsen K.L."/>
            <person name="Sondergaard T.E."/>
        </authorList>
    </citation>
    <scope>NUCLEOTIDE SEQUENCE [LARGE SCALE GENOMIC DNA]</scope>
    <source>
        <strain evidence="2 3">AAU 773</strain>
    </source>
</reference>
<name>A0ABR2I8Z5_9PEZI</name>
<protein>
    <submittedName>
        <fullName evidence="2">Uncharacterized protein</fullName>
    </submittedName>
</protein>
<evidence type="ECO:0000256" key="1">
    <source>
        <dbReference type="SAM" id="MobiDB-lite"/>
    </source>
</evidence>
<feature type="region of interest" description="Disordered" evidence="1">
    <location>
        <begin position="78"/>
        <end position="100"/>
    </location>
</feature>
<evidence type="ECO:0000313" key="3">
    <source>
        <dbReference type="Proteomes" id="UP001390339"/>
    </source>
</evidence>
<proteinExistence type="predicted"/>
<feature type="region of interest" description="Disordered" evidence="1">
    <location>
        <begin position="1"/>
        <end position="37"/>
    </location>
</feature>
<organism evidence="2 3">
    <name type="scientific">Apiospora arundinis</name>
    <dbReference type="NCBI Taxonomy" id="335852"/>
    <lineage>
        <taxon>Eukaryota</taxon>
        <taxon>Fungi</taxon>
        <taxon>Dikarya</taxon>
        <taxon>Ascomycota</taxon>
        <taxon>Pezizomycotina</taxon>
        <taxon>Sordariomycetes</taxon>
        <taxon>Xylariomycetidae</taxon>
        <taxon>Amphisphaeriales</taxon>
        <taxon>Apiosporaceae</taxon>
        <taxon>Apiospora</taxon>
    </lineage>
</organism>
<evidence type="ECO:0000313" key="2">
    <source>
        <dbReference type="EMBL" id="KAK8859213.1"/>
    </source>
</evidence>